<keyword evidence="3" id="KW-1185">Reference proteome</keyword>
<protein>
    <submittedName>
        <fullName evidence="2">Uncharacterized protein</fullName>
    </submittedName>
</protein>
<dbReference type="EMBL" id="JANBVN010000054">
    <property type="protein sequence ID" value="KAJ9155824.1"/>
    <property type="molecule type" value="Genomic_DNA"/>
</dbReference>
<keyword evidence="1" id="KW-0732">Signal</keyword>
<feature type="signal peptide" evidence="1">
    <location>
        <begin position="1"/>
        <end position="18"/>
    </location>
</feature>
<feature type="chain" id="PRO_5041268265" evidence="1">
    <location>
        <begin position="19"/>
        <end position="174"/>
    </location>
</feature>
<comment type="caution">
    <text evidence="2">The sequence shown here is derived from an EMBL/GenBank/DDBJ whole genome shotgun (WGS) entry which is preliminary data.</text>
</comment>
<gene>
    <name evidence="2" type="ORF">NKR19_g4370</name>
</gene>
<dbReference type="AlphaFoldDB" id="A0AA38RR92"/>
<accession>A0AA38RR92</accession>
<evidence type="ECO:0000313" key="3">
    <source>
        <dbReference type="Proteomes" id="UP001174691"/>
    </source>
</evidence>
<evidence type="ECO:0000256" key="1">
    <source>
        <dbReference type="SAM" id="SignalP"/>
    </source>
</evidence>
<evidence type="ECO:0000313" key="2">
    <source>
        <dbReference type="EMBL" id="KAJ9155824.1"/>
    </source>
</evidence>
<proteinExistence type="predicted"/>
<reference evidence="2" key="1">
    <citation type="submission" date="2022-07" db="EMBL/GenBank/DDBJ databases">
        <title>Fungi with potential for degradation of polypropylene.</title>
        <authorList>
            <person name="Gostincar C."/>
        </authorList>
    </citation>
    <scope>NUCLEOTIDE SEQUENCE</scope>
    <source>
        <strain evidence="2">EXF-13287</strain>
    </source>
</reference>
<sequence>MKLSLLLAAAVPAILGHALDPRATACKNSGNNCQRGVSGTNGKPALDVRLADCASYLSVTVTPEATTTTITATTTTTSTITSHTGVVTEIIVPSKRQVTVSPSAKPAYATYCGDASAYYSACVCAGVTPATTTVAAPTVTYTASVHTTTTCVVEYAFRKRGWNGVADWVDYAFH</sequence>
<organism evidence="2 3">
    <name type="scientific">Coniochaeta hoffmannii</name>
    <dbReference type="NCBI Taxonomy" id="91930"/>
    <lineage>
        <taxon>Eukaryota</taxon>
        <taxon>Fungi</taxon>
        <taxon>Dikarya</taxon>
        <taxon>Ascomycota</taxon>
        <taxon>Pezizomycotina</taxon>
        <taxon>Sordariomycetes</taxon>
        <taxon>Sordariomycetidae</taxon>
        <taxon>Coniochaetales</taxon>
        <taxon>Coniochaetaceae</taxon>
        <taxon>Coniochaeta</taxon>
    </lineage>
</organism>
<dbReference type="Proteomes" id="UP001174691">
    <property type="component" value="Unassembled WGS sequence"/>
</dbReference>
<name>A0AA38RR92_9PEZI</name>